<comment type="similarity">
    <text evidence="1">Belongs to the ABC transporter superfamily.</text>
</comment>
<dbReference type="OrthoDB" id="1551385at2"/>
<dbReference type="InterPro" id="IPR027417">
    <property type="entry name" value="P-loop_NTPase"/>
</dbReference>
<protein>
    <recommendedName>
        <fullName evidence="3">ABC transporter domain-containing protein</fullName>
    </recommendedName>
</protein>
<dbReference type="Gene3D" id="3.40.50.300">
    <property type="entry name" value="P-loop containing nucleotide triphosphate hydrolases"/>
    <property type="match status" value="1"/>
</dbReference>
<dbReference type="GO" id="GO:0005524">
    <property type="term" value="F:ATP binding"/>
    <property type="evidence" value="ECO:0007669"/>
    <property type="project" value="InterPro"/>
</dbReference>
<dbReference type="InterPro" id="IPR003439">
    <property type="entry name" value="ABC_transporter-like_ATP-bd"/>
</dbReference>
<dbReference type="AlphaFoldDB" id="A0A364K560"/>
<sequence>MKTSRARSYGYHLRTSKKYRHKYAVKDVSIHIKLGEIYGCLGKNGAGKTATMRMLLRINTTYLW</sequence>
<dbReference type="PANTHER" id="PTHR43335">
    <property type="entry name" value="ABC TRANSPORTER, ATP-BINDING PROTEIN"/>
    <property type="match status" value="1"/>
</dbReference>
<comment type="caution">
    <text evidence="4">The sequence shown here is derived from an EMBL/GenBank/DDBJ whole genome shotgun (WGS) entry which is preliminary data.</text>
</comment>
<accession>A0A364K560</accession>
<evidence type="ECO:0000313" key="4">
    <source>
        <dbReference type="EMBL" id="RAL24505.1"/>
    </source>
</evidence>
<dbReference type="Pfam" id="PF00005">
    <property type="entry name" value="ABC_tran"/>
    <property type="match status" value="1"/>
</dbReference>
<dbReference type="Proteomes" id="UP000251213">
    <property type="component" value="Unassembled WGS sequence"/>
</dbReference>
<dbReference type="SUPFAM" id="SSF52540">
    <property type="entry name" value="P-loop containing nucleoside triphosphate hydrolases"/>
    <property type="match status" value="1"/>
</dbReference>
<organism evidence="4 5">
    <name type="scientific">Thermoflavimicrobium daqui</name>
    <dbReference type="NCBI Taxonomy" id="2137476"/>
    <lineage>
        <taxon>Bacteria</taxon>
        <taxon>Bacillati</taxon>
        <taxon>Bacillota</taxon>
        <taxon>Bacilli</taxon>
        <taxon>Bacillales</taxon>
        <taxon>Thermoactinomycetaceae</taxon>
        <taxon>Thermoflavimicrobium</taxon>
    </lineage>
</organism>
<gene>
    <name evidence="4" type="ORF">DL897_09345</name>
</gene>
<reference evidence="4 5" key="1">
    <citation type="submission" date="2018-06" db="EMBL/GenBank/DDBJ databases">
        <title>Thermoflavimicrobium daqus sp. nov., a thermophilic microbe isolated from Moutai-flavour Daqu.</title>
        <authorList>
            <person name="Wang X."/>
            <person name="Zhou H."/>
        </authorList>
    </citation>
    <scope>NUCLEOTIDE SEQUENCE [LARGE SCALE GENOMIC DNA]</scope>
    <source>
        <strain evidence="4 5">FBKL4.011</strain>
    </source>
</reference>
<keyword evidence="2" id="KW-0813">Transport</keyword>
<dbReference type="PANTHER" id="PTHR43335:SF4">
    <property type="entry name" value="ABC TRANSPORTER, ATP-BINDING PROTEIN"/>
    <property type="match status" value="1"/>
</dbReference>
<dbReference type="RefSeq" id="WP_113658876.1">
    <property type="nucleotide sequence ID" value="NZ_KZ845666.1"/>
</dbReference>
<evidence type="ECO:0000256" key="2">
    <source>
        <dbReference type="ARBA" id="ARBA00022448"/>
    </source>
</evidence>
<proteinExistence type="inferred from homology"/>
<evidence type="ECO:0000256" key="1">
    <source>
        <dbReference type="ARBA" id="ARBA00005417"/>
    </source>
</evidence>
<keyword evidence="5" id="KW-1185">Reference proteome</keyword>
<reference evidence="4 5" key="2">
    <citation type="submission" date="2018-06" db="EMBL/GenBank/DDBJ databases">
        <authorList>
            <person name="Zhirakovskaya E."/>
        </authorList>
    </citation>
    <scope>NUCLEOTIDE SEQUENCE [LARGE SCALE GENOMIC DNA]</scope>
    <source>
        <strain evidence="4 5">FBKL4.011</strain>
    </source>
</reference>
<dbReference type="GO" id="GO:0016887">
    <property type="term" value="F:ATP hydrolysis activity"/>
    <property type="evidence" value="ECO:0007669"/>
    <property type="project" value="InterPro"/>
</dbReference>
<name>A0A364K560_9BACL</name>
<feature type="domain" description="ABC transporter" evidence="3">
    <location>
        <begin position="25"/>
        <end position="58"/>
    </location>
</feature>
<dbReference type="EMBL" id="QJKK01000004">
    <property type="protein sequence ID" value="RAL24505.1"/>
    <property type="molecule type" value="Genomic_DNA"/>
</dbReference>
<evidence type="ECO:0000259" key="3">
    <source>
        <dbReference type="Pfam" id="PF00005"/>
    </source>
</evidence>
<evidence type="ECO:0000313" key="5">
    <source>
        <dbReference type="Proteomes" id="UP000251213"/>
    </source>
</evidence>